<gene>
    <name evidence="1" type="ORF">DUI87_08630</name>
</gene>
<dbReference type="Proteomes" id="UP000269221">
    <property type="component" value="Unassembled WGS sequence"/>
</dbReference>
<accession>A0A3M0KQE9</accession>
<evidence type="ECO:0000313" key="2">
    <source>
        <dbReference type="Proteomes" id="UP000269221"/>
    </source>
</evidence>
<protein>
    <submittedName>
        <fullName evidence="1">Uncharacterized protein</fullName>
    </submittedName>
</protein>
<dbReference type="AlphaFoldDB" id="A0A3M0KQE9"/>
<dbReference type="EMBL" id="QRBI01000105">
    <property type="protein sequence ID" value="RMC13554.1"/>
    <property type="molecule type" value="Genomic_DNA"/>
</dbReference>
<comment type="caution">
    <text evidence="1">The sequence shown here is derived from an EMBL/GenBank/DDBJ whole genome shotgun (WGS) entry which is preliminary data.</text>
</comment>
<organism evidence="1 2">
    <name type="scientific">Hirundo rustica rustica</name>
    <dbReference type="NCBI Taxonomy" id="333673"/>
    <lineage>
        <taxon>Eukaryota</taxon>
        <taxon>Metazoa</taxon>
        <taxon>Chordata</taxon>
        <taxon>Craniata</taxon>
        <taxon>Vertebrata</taxon>
        <taxon>Euteleostomi</taxon>
        <taxon>Archelosauria</taxon>
        <taxon>Archosauria</taxon>
        <taxon>Dinosauria</taxon>
        <taxon>Saurischia</taxon>
        <taxon>Theropoda</taxon>
        <taxon>Coelurosauria</taxon>
        <taxon>Aves</taxon>
        <taxon>Neognathae</taxon>
        <taxon>Neoaves</taxon>
        <taxon>Telluraves</taxon>
        <taxon>Australaves</taxon>
        <taxon>Passeriformes</taxon>
        <taxon>Sylvioidea</taxon>
        <taxon>Hirundinidae</taxon>
        <taxon>Hirundo</taxon>
    </lineage>
</organism>
<evidence type="ECO:0000313" key="1">
    <source>
        <dbReference type="EMBL" id="RMC13554.1"/>
    </source>
</evidence>
<name>A0A3M0KQE9_HIRRU</name>
<reference evidence="1 2" key="1">
    <citation type="submission" date="2018-07" db="EMBL/GenBank/DDBJ databases">
        <title>A high quality draft genome assembly of the barn swallow (H. rustica rustica).</title>
        <authorList>
            <person name="Formenti G."/>
            <person name="Chiara M."/>
            <person name="Poveda L."/>
            <person name="Francoijs K.-J."/>
            <person name="Bonisoli-Alquati A."/>
            <person name="Canova L."/>
            <person name="Gianfranceschi L."/>
            <person name="Horner D.S."/>
            <person name="Saino N."/>
        </authorList>
    </citation>
    <scope>NUCLEOTIDE SEQUENCE [LARGE SCALE GENOMIC DNA]</scope>
    <source>
        <strain evidence="1">Chelidonia</strain>
        <tissue evidence="1">Blood</tissue>
    </source>
</reference>
<sequence length="82" mass="9294">MDYCAQIQAPGVMFCSGLLPEMMMMEYGDYGQPPWAVQEMMDYGYPQAVQEMMGLWIPSEAVATQSWWPPPDPGGARRNELK</sequence>
<proteinExistence type="predicted"/>
<keyword evidence="2" id="KW-1185">Reference proteome</keyword>